<dbReference type="Proteomes" id="UP000611554">
    <property type="component" value="Unassembled WGS sequence"/>
</dbReference>
<comment type="caution">
    <text evidence="2">The sequence shown here is derived from an EMBL/GenBank/DDBJ whole genome shotgun (WGS) entry which is preliminary data.</text>
</comment>
<evidence type="ECO:0000313" key="3">
    <source>
        <dbReference type="Proteomes" id="UP000611554"/>
    </source>
</evidence>
<dbReference type="Pfam" id="PF21863">
    <property type="entry name" value="HTH_67"/>
    <property type="match status" value="2"/>
</dbReference>
<organism evidence="2 3">
    <name type="scientific">Streptosporangium pseudovulgare</name>
    <dbReference type="NCBI Taxonomy" id="35765"/>
    <lineage>
        <taxon>Bacteria</taxon>
        <taxon>Bacillati</taxon>
        <taxon>Actinomycetota</taxon>
        <taxon>Actinomycetes</taxon>
        <taxon>Streptosporangiales</taxon>
        <taxon>Streptosporangiaceae</taxon>
        <taxon>Streptosporangium</taxon>
    </lineage>
</organism>
<protein>
    <recommendedName>
        <fullName evidence="4">SalK</fullName>
    </recommendedName>
</protein>
<dbReference type="InterPro" id="IPR054058">
    <property type="entry name" value="HTH_67"/>
</dbReference>
<evidence type="ECO:0000256" key="1">
    <source>
        <dbReference type="SAM" id="MobiDB-lite"/>
    </source>
</evidence>
<accession>A0ABQ2QZG9</accession>
<dbReference type="RefSeq" id="WP_229811335.1">
    <property type="nucleotide sequence ID" value="NZ_BMQJ01000007.1"/>
</dbReference>
<feature type="region of interest" description="Disordered" evidence="1">
    <location>
        <begin position="109"/>
        <end position="136"/>
    </location>
</feature>
<name>A0ABQ2QZG9_9ACTN</name>
<evidence type="ECO:0000313" key="2">
    <source>
        <dbReference type="EMBL" id="GGQ00802.1"/>
    </source>
</evidence>
<sequence length="329" mass="34440">MGSNVPRMMWQLLEPLHAVTYFAPEARAAADAAGMRGFWMGYFATRAAPLGTVGPEVVTAAFHGFPPARVARALPDAWGFASPEAVLRARLDGAGAALRRLLADAVAPGSPEGAGSLPDAPEKAGSPADVPEQADPLPDVLEKAGSLAWEAARRADTAGRVLAAANQALPEPAEPYLRLWQAATTLREHRGDGHVAVLVACGVSPVEAHLLKIAAAETGADGLRLARKWDEAEWDAALGSLRARGWLDGAGRLTGEGARERDRIERLTDEAAAGPWRALGEESTATLARLLWPLANAVMESGVFPVPNPVGMPWPPEPVDGLTGGPVTP</sequence>
<dbReference type="NCBIfam" id="NF047719">
    <property type="entry name" value="SCO6745_fam_HTH"/>
    <property type="match status" value="2"/>
</dbReference>
<evidence type="ECO:0008006" key="4">
    <source>
        <dbReference type="Google" id="ProtNLM"/>
    </source>
</evidence>
<keyword evidence="3" id="KW-1185">Reference proteome</keyword>
<gene>
    <name evidence="2" type="ORF">GCM10010140_33690</name>
</gene>
<reference evidence="3" key="1">
    <citation type="journal article" date="2019" name="Int. J. Syst. Evol. Microbiol.">
        <title>The Global Catalogue of Microorganisms (GCM) 10K type strain sequencing project: providing services to taxonomists for standard genome sequencing and annotation.</title>
        <authorList>
            <consortium name="The Broad Institute Genomics Platform"/>
            <consortium name="The Broad Institute Genome Sequencing Center for Infectious Disease"/>
            <person name="Wu L."/>
            <person name="Ma J."/>
        </authorList>
    </citation>
    <scope>NUCLEOTIDE SEQUENCE [LARGE SCALE GENOMIC DNA]</scope>
    <source>
        <strain evidence="3">JCM 3115</strain>
    </source>
</reference>
<dbReference type="EMBL" id="BMQJ01000007">
    <property type="protein sequence ID" value="GGQ00802.1"/>
    <property type="molecule type" value="Genomic_DNA"/>
</dbReference>
<proteinExistence type="predicted"/>